<dbReference type="AlphaFoldDB" id="A0A5J4ZT84"/>
<keyword evidence="12" id="KW-0539">Nucleus</keyword>
<comment type="subcellular location">
    <subcellularLocation>
        <location evidence="1">Nucleus</location>
    </subcellularLocation>
</comment>
<dbReference type="Proteomes" id="UP000325577">
    <property type="component" value="Linkage Group LG5"/>
</dbReference>
<feature type="compositionally biased region" description="Basic and acidic residues" evidence="13">
    <location>
        <begin position="703"/>
        <end position="713"/>
    </location>
</feature>
<keyword evidence="8" id="KW-0255">Endonuclease</keyword>
<feature type="compositionally biased region" description="Basic and acidic residues" evidence="13">
    <location>
        <begin position="720"/>
        <end position="777"/>
    </location>
</feature>
<dbReference type="Pfam" id="PF13456">
    <property type="entry name" value="RVT_3"/>
    <property type="match status" value="1"/>
</dbReference>
<dbReference type="PANTHER" id="PTHR36562">
    <property type="entry name" value="SERINE/ARGININE REPETITIVE MATRIX 2"/>
    <property type="match status" value="1"/>
</dbReference>
<dbReference type="InterPro" id="IPR013170">
    <property type="entry name" value="mRNA_splic_Cwf21_dom"/>
</dbReference>
<accession>A0A5J4ZT84</accession>
<evidence type="ECO:0000256" key="2">
    <source>
        <dbReference type="ARBA" id="ARBA00005954"/>
    </source>
</evidence>
<evidence type="ECO:0000259" key="14">
    <source>
        <dbReference type="SMART" id="SM01115"/>
    </source>
</evidence>
<evidence type="ECO:0000256" key="1">
    <source>
        <dbReference type="ARBA" id="ARBA00004123"/>
    </source>
</evidence>
<dbReference type="Pfam" id="PF17917">
    <property type="entry name" value="RT_RNaseH"/>
    <property type="match status" value="1"/>
</dbReference>
<dbReference type="GO" id="GO:0004523">
    <property type="term" value="F:RNA-DNA hybrid ribonuclease activity"/>
    <property type="evidence" value="ECO:0007669"/>
    <property type="project" value="InterPro"/>
</dbReference>
<dbReference type="InterPro" id="IPR041373">
    <property type="entry name" value="RT_RNaseH"/>
</dbReference>
<keyword evidence="6" id="KW-0540">Nuclease</keyword>
<dbReference type="InterPro" id="IPR051372">
    <property type="entry name" value="CWC21"/>
</dbReference>
<evidence type="ECO:0000313" key="15">
    <source>
        <dbReference type="EMBL" id="KAA8521016.1"/>
    </source>
</evidence>
<feature type="region of interest" description="Disordered" evidence="13">
    <location>
        <begin position="271"/>
        <end position="292"/>
    </location>
</feature>
<feature type="domain" description="CWF21" evidence="14">
    <location>
        <begin position="418"/>
        <end position="463"/>
    </location>
</feature>
<evidence type="ECO:0000256" key="10">
    <source>
        <dbReference type="ARBA" id="ARBA00022918"/>
    </source>
</evidence>
<evidence type="ECO:0000256" key="9">
    <source>
        <dbReference type="ARBA" id="ARBA00022801"/>
    </source>
</evidence>
<reference evidence="15 16" key="1">
    <citation type="submission" date="2019-09" db="EMBL/GenBank/DDBJ databases">
        <title>A chromosome-level genome assembly of the Chinese tupelo Nyssa sinensis.</title>
        <authorList>
            <person name="Yang X."/>
            <person name="Kang M."/>
            <person name="Yang Y."/>
            <person name="Xiong H."/>
            <person name="Wang M."/>
            <person name="Zhang Z."/>
            <person name="Wang Z."/>
            <person name="Wu H."/>
            <person name="Ma T."/>
            <person name="Liu J."/>
            <person name="Xi Z."/>
        </authorList>
    </citation>
    <scope>NUCLEOTIDE SEQUENCE [LARGE SCALE GENOMIC DNA]</scope>
    <source>
        <strain evidence="15">J267</strain>
        <tissue evidence="15">Leaf</tissue>
    </source>
</reference>
<protein>
    <recommendedName>
        <fullName evidence="14">CWF21 domain-containing protein</fullName>
    </recommendedName>
</protein>
<feature type="compositionally biased region" description="Basic and acidic residues" evidence="13">
    <location>
        <begin position="806"/>
        <end position="824"/>
    </location>
</feature>
<sequence>MSRAIGITKRSWSTYAKEMFAIVEAIRVWWPYLLGRKFFIQSDHHSLKYFLEQRVATPEQQKWVAKLLGYDYEITYRPGRENFAVDALSRKPNSPILLHIHVPEVDIWEEIRQASTDDAYVKSVGHMALYGCPLPPIPAYQDGLSPVHEVDQSLLSRDKLLKKLKHNLEASINRMKQVADLKRRDVTFEVGDLVFLKLHPYPPTNEFPPVSEEGVILIEPQHILDTRWVKQGSTFVKESLVQRKHVPAEEAMWENTQLLLDQFSNVDLEDKSPLGGRSVDEPRRSAKGSSGSVGFGAIARDEVGNWLWGASGHLGSCNSIMVELWAIRETLDLASKINTELAIVEFDCKPAINFLLNLEEDHTHCDTLTPRGSGTNGYIQSNKFFVKPKSGKVVIDGKGFGADQGTAGISKKANKDILEHDRKRQIQLKLVILEDKLTDQGYTEAEIADKLEEAKRNLEAAAEEGTGGATTDKRISETQTHQIAARKEKQLETLRAALGIGTSELDNQKKQSSTLYSISEESGDDDKPGNSQKRDPSEDGELHETDLRDETDDMRKGVKVRKNEGGRDGLDESRSHKKQISKKRGHGDDSSDSDSSGTHVRGLKKKHWKSNQGSDSESDFDIDAGKKKNRKSSKKHKKSRKHDSDDSKSDDDERYEKTRKRHDSDDADSSFDESPNRNTQKEKKHLKMGRRHDSEDESDGDVENMKKQVERKRNQQSGSRRVEKVDSVPNDPRKISNDRHGRSDRRHDVESDSDYDKARKHEKRKIEKSERQRHGTVEDDLDTGYDEKIEKNQRSRRHDSEEDASDDSKSNDFHGRNSDSDSGS</sequence>
<dbReference type="GO" id="GO:0008380">
    <property type="term" value="P:RNA splicing"/>
    <property type="evidence" value="ECO:0007669"/>
    <property type="project" value="UniProtKB-KW"/>
</dbReference>
<evidence type="ECO:0000256" key="8">
    <source>
        <dbReference type="ARBA" id="ARBA00022759"/>
    </source>
</evidence>
<dbReference type="InterPro" id="IPR036397">
    <property type="entry name" value="RNaseH_sf"/>
</dbReference>
<dbReference type="GO" id="GO:0003964">
    <property type="term" value="F:RNA-directed DNA polymerase activity"/>
    <property type="evidence" value="ECO:0007669"/>
    <property type="project" value="UniProtKB-KW"/>
</dbReference>
<feature type="region of interest" description="Disordered" evidence="13">
    <location>
        <begin position="459"/>
        <end position="484"/>
    </location>
</feature>
<keyword evidence="16" id="KW-1185">Reference proteome</keyword>
<feature type="compositionally biased region" description="Polar residues" evidence="13">
    <location>
        <begin position="510"/>
        <end position="520"/>
    </location>
</feature>
<dbReference type="InterPro" id="IPR002156">
    <property type="entry name" value="RNaseH_domain"/>
</dbReference>
<keyword evidence="3" id="KW-0507">mRNA processing</keyword>
<dbReference type="InterPro" id="IPR043502">
    <property type="entry name" value="DNA/RNA_pol_sf"/>
</dbReference>
<keyword evidence="5" id="KW-0548">Nucleotidyltransferase</keyword>
<comment type="similarity">
    <text evidence="2">Belongs to the CWC21 family.</text>
</comment>
<feature type="compositionally biased region" description="Basic residues" evidence="13">
    <location>
        <begin position="575"/>
        <end position="585"/>
    </location>
</feature>
<evidence type="ECO:0000256" key="4">
    <source>
        <dbReference type="ARBA" id="ARBA00022679"/>
    </source>
</evidence>
<dbReference type="SUPFAM" id="SSF56672">
    <property type="entry name" value="DNA/RNA polymerases"/>
    <property type="match status" value="1"/>
</dbReference>
<dbReference type="GO" id="GO:0005681">
    <property type="term" value="C:spliceosomal complex"/>
    <property type="evidence" value="ECO:0007669"/>
    <property type="project" value="UniProtKB-KW"/>
</dbReference>
<keyword evidence="4" id="KW-0808">Transferase</keyword>
<feature type="compositionally biased region" description="Basic and acidic residues" evidence="13">
    <location>
        <begin position="525"/>
        <end position="574"/>
    </location>
</feature>
<name>A0A5J4ZT84_9ASTE</name>
<evidence type="ECO:0000256" key="6">
    <source>
        <dbReference type="ARBA" id="ARBA00022722"/>
    </source>
</evidence>
<keyword evidence="10" id="KW-0695">RNA-directed DNA polymerase</keyword>
<evidence type="ECO:0000256" key="11">
    <source>
        <dbReference type="ARBA" id="ARBA00023187"/>
    </source>
</evidence>
<dbReference type="Pfam" id="PF08312">
    <property type="entry name" value="cwf21"/>
    <property type="match status" value="1"/>
</dbReference>
<organism evidence="15 16">
    <name type="scientific">Nyssa sinensis</name>
    <dbReference type="NCBI Taxonomy" id="561372"/>
    <lineage>
        <taxon>Eukaryota</taxon>
        <taxon>Viridiplantae</taxon>
        <taxon>Streptophyta</taxon>
        <taxon>Embryophyta</taxon>
        <taxon>Tracheophyta</taxon>
        <taxon>Spermatophyta</taxon>
        <taxon>Magnoliopsida</taxon>
        <taxon>eudicotyledons</taxon>
        <taxon>Gunneridae</taxon>
        <taxon>Pentapetalae</taxon>
        <taxon>asterids</taxon>
        <taxon>Cornales</taxon>
        <taxon>Nyssaceae</taxon>
        <taxon>Nyssa</taxon>
    </lineage>
</organism>
<feature type="compositionally biased region" description="Basic residues" evidence="13">
    <location>
        <begin position="627"/>
        <end position="641"/>
    </location>
</feature>
<dbReference type="OrthoDB" id="5554229at2759"/>
<dbReference type="SMART" id="SM01115">
    <property type="entry name" value="cwf21"/>
    <property type="match status" value="1"/>
</dbReference>
<evidence type="ECO:0000256" key="3">
    <source>
        <dbReference type="ARBA" id="ARBA00022664"/>
    </source>
</evidence>
<dbReference type="CDD" id="cd21372">
    <property type="entry name" value="cwf21_CWC21-like"/>
    <property type="match status" value="1"/>
</dbReference>
<evidence type="ECO:0000256" key="7">
    <source>
        <dbReference type="ARBA" id="ARBA00022728"/>
    </source>
</evidence>
<dbReference type="CDD" id="cd09274">
    <property type="entry name" value="RNase_HI_RT_Ty3"/>
    <property type="match status" value="1"/>
</dbReference>
<feature type="compositionally biased region" description="Basic and acidic residues" evidence="13">
    <location>
        <begin position="271"/>
        <end position="284"/>
    </location>
</feature>
<keyword evidence="11" id="KW-0508">mRNA splicing</keyword>
<dbReference type="EMBL" id="CM018048">
    <property type="protein sequence ID" value="KAA8521016.1"/>
    <property type="molecule type" value="Genomic_DNA"/>
</dbReference>
<keyword evidence="7" id="KW-0747">Spliceosome</keyword>
<feature type="region of interest" description="Disordered" evidence="13">
    <location>
        <begin position="505"/>
        <end position="824"/>
    </location>
</feature>
<evidence type="ECO:0000256" key="13">
    <source>
        <dbReference type="SAM" id="MobiDB-lite"/>
    </source>
</evidence>
<evidence type="ECO:0000256" key="12">
    <source>
        <dbReference type="ARBA" id="ARBA00023242"/>
    </source>
</evidence>
<dbReference type="PANTHER" id="PTHR36562:SF5">
    <property type="entry name" value="SERINE_ARGININE REPETITIVE MATRIX 2"/>
    <property type="match status" value="1"/>
</dbReference>
<dbReference type="Gene3D" id="3.30.420.10">
    <property type="entry name" value="Ribonuclease H-like superfamily/Ribonuclease H"/>
    <property type="match status" value="1"/>
</dbReference>
<dbReference type="InterPro" id="IPR044730">
    <property type="entry name" value="RNase_H-like_dom_plant"/>
</dbReference>
<dbReference type="GO" id="GO:0003676">
    <property type="term" value="F:nucleic acid binding"/>
    <property type="evidence" value="ECO:0007669"/>
    <property type="project" value="InterPro"/>
</dbReference>
<evidence type="ECO:0000256" key="5">
    <source>
        <dbReference type="ARBA" id="ARBA00022695"/>
    </source>
</evidence>
<dbReference type="GO" id="GO:0006397">
    <property type="term" value="P:mRNA processing"/>
    <property type="evidence" value="ECO:0007669"/>
    <property type="project" value="UniProtKB-KW"/>
</dbReference>
<dbReference type="CDD" id="cd06222">
    <property type="entry name" value="RNase_H_like"/>
    <property type="match status" value="1"/>
</dbReference>
<evidence type="ECO:0000313" key="16">
    <source>
        <dbReference type="Proteomes" id="UP000325577"/>
    </source>
</evidence>
<proteinExistence type="inferred from homology"/>
<gene>
    <name evidence="15" type="ORF">F0562_011696</name>
</gene>
<keyword evidence="9" id="KW-0378">Hydrolase</keyword>